<dbReference type="Pfam" id="PF01547">
    <property type="entry name" value="SBP_bac_1"/>
    <property type="match status" value="1"/>
</dbReference>
<evidence type="ECO:0000256" key="1">
    <source>
        <dbReference type="ARBA" id="ARBA00022729"/>
    </source>
</evidence>
<dbReference type="AlphaFoldDB" id="A0A3A6QF41"/>
<feature type="non-terminal residue" evidence="2">
    <location>
        <position position="120"/>
    </location>
</feature>
<dbReference type="GO" id="GO:0030288">
    <property type="term" value="C:outer membrane-bounded periplasmic space"/>
    <property type="evidence" value="ECO:0007669"/>
    <property type="project" value="TreeGrafter"/>
</dbReference>
<evidence type="ECO:0000313" key="3">
    <source>
        <dbReference type="Proteomes" id="UP000273252"/>
    </source>
</evidence>
<dbReference type="InterPro" id="IPR006059">
    <property type="entry name" value="SBP"/>
</dbReference>
<keyword evidence="1" id="KW-0732">Signal</keyword>
<evidence type="ECO:0000313" key="2">
    <source>
        <dbReference type="EMBL" id="RJX63306.1"/>
    </source>
</evidence>
<keyword evidence="3" id="KW-1185">Reference proteome</keyword>
<name>A0A3A6QF41_9VIBR</name>
<proteinExistence type="predicted"/>
<dbReference type="OrthoDB" id="9769567at2"/>
<dbReference type="Proteomes" id="UP000273252">
    <property type="component" value="Unassembled WGS sequence"/>
</dbReference>
<dbReference type="PANTHER" id="PTHR30006:SF15">
    <property type="entry name" value="IRON-UTILIZATION PERIPLASMIC PROTEIN"/>
    <property type="match status" value="1"/>
</dbReference>
<comment type="caution">
    <text evidence="2">The sequence shown here is derived from an EMBL/GenBank/DDBJ whole genome shotgun (WGS) entry which is preliminary data.</text>
</comment>
<dbReference type="EMBL" id="QVMU01000208">
    <property type="protein sequence ID" value="RJX63306.1"/>
    <property type="molecule type" value="Genomic_DNA"/>
</dbReference>
<dbReference type="SUPFAM" id="SSF53850">
    <property type="entry name" value="Periplasmic binding protein-like II"/>
    <property type="match status" value="1"/>
</dbReference>
<protein>
    <submittedName>
        <fullName evidence="2">Extracellular solute-binding protein</fullName>
    </submittedName>
</protein>
<gene>
    <name evidence="2" type="ORF">DZ860_24240</name>
</gene>
<dbReference type="Gene3D" id="3.40.190.10">
    <property type="entry name" value="Periplasmic binding protein-like II"/>
    <property type="match status" value="1"/>
</dbReference>
<accession>A0A3A6QF41</accession>
<sequence>MAIVSLLCACCAPAPVPAPDAASKPARENEAVVNVYSGRHYDADGVLYQRFEAETGIKVRVLEAPGAQLLERLKAEGEASAADLILTSDAGNLAQLKAADLLAPVQSPILNAAIPAKLRD</sequence>
<dbReference type="PANTHER" id="PTHR30006">
    <property type="entry name" value="THIAMINE-BINDING PERIPLASMIC PROTEIN-RELATED"/>
    <property type="match status" value="1"/>
</dbReference>
<organism evidence="2 3">
    <name type="scientific">Vibrio sinensis</name>
    <dbReference type="NCBI Taxonomy" id="2302434"/>
    <lineage>
        <taxon>Bacteria</taxon>
        <taxon>Pseudomonadati</taxon>
        <taxon>Pseudomonadota</taxon>
        <taxon>Gammaproteobacteria</taxon>
        <taxon>Vibrionales</taxon>
        <taxon>Vibrionaceae</taxon>
        <taxon>Vibrio</taxon>
    </lineage>
</organism>
<reference evidence="2 3" key="1">
    <citation type="submission" date="2018-08" db="EMBL/GenBank/DDBJ databases">
        <title>Vibrio isolated from the Eastern China Marginal Seas.</title>
        <authorList>
            <person name="Li Y."/>
        </authorList>
    </citation>
    <scope>NUCLEOTIDE SEQUENCE [LARGE SCALE GENOMIC DNA]</scope>
    <source>
        <strain evidence="2 3">BEI233</strain>
    </source>
</reference>